<proteinExistence type="predicted"/>
<comment type="caution">
    <text evidence="1">The sequence shown here is derived from an EMBL/GenBank/DDBJ whole genome shotgun (WGS) entry which is preliminary data.</text>
</comment>
<name>A0AAV5IVD4_9ROSI</name>
<evidence type="ECO:0000313" key="2">
    <source>
        <dbReference type="Proteomes" id="UP001054252"/>
    </source>
</evidence>
<dbReference type="EMBL" id="BPVZ01000021">
    <property type="protein sequence ID" value="GKV03844.1"/>
    <property type="molecule type" value="Genomic_DNA"/>
</dbReference>
<reference evidence="1 2" key="1">
    <citation type="journal article" date="2021" name="Commun. Biol.">
        <title>The genome of Shorea leprosula (Dipterocarpaceae) highlights the ecological relevance of drought in aseasonal tropical rainforests.</title>
        <authorList>
            <person name="Ng K.K.S."/>
            <person name="Kobayashi M.J."/>
            <person name="Fawcett J.A."/>
            <person name="Hatakeyama M."/>
            <person name="Paape T."/>
            <person name="Ng C.H."/>
            <person name="Ang C.C."/>
            <person name="Tnah L.H."/>
            <person name="Lee C.T."/>
            <person name="Nishiyama T."/>
            <person name="Sese J."/>
            <person name="O'Brien M.J."/>
            <person name="Copetti D."/>
            <person name="Mohd Noor M.I."/>
            <person name="Ong R.C."/>
            <person name="Putra M."/>
            <person name="Sireger I.Z."/>
            <person name="Indrioko S."/>
            <person name="Kosugi Y."/>
            <person name="Izuno A."/>
            <person name="Isagi Y."/>
            <person name="Lee S.L."/>
            <person name="Shimizu K.K."/>
        </authorList>
    </citation>
    <scope>NUCLEOTIDE SEQUENCE [LARGE SCALE GENOMIC DNA]</scope>
    <source>
        <strain evidence="1">214</strain>
    </source>
</reference>
<keyword evidence="2" id="KW-1185">Reference proteome</keyword>
<dbReference type="Proteomes" id="UP001054252">
    <property type="component" value="Unassembled WGS sequence"/>
</dbReference>
<gene>
    <name evidence="1" type="ORF">SLEP1_g16086</name>
</gene>
<accession>A0AAV5IVD4</accession>
<organism evidence="1 2">
    <name type="scientific">Rubroshorea leprosula</name>
    <dbReference type="NCBI Taxonomy" id="152421"/>
    <lineage>
        <taxon>Eukaryota</taxon>
        <taxon>Viridiplantae</taxon>
        <taxon>Streptophyta</taxon>
        <taxon>Embryophyta</taxon>
        <taxon>Tracheophyta</taxon>
        <taxon>Spermatophyta</taxon>
        <taxon>Magnoliopsida</taxon>
        <taxon>eudicotyledons</taxon>
        <taxon>Gunneridae</taxon>
        <taxon>Pentapetalae</taxon>
        <taxon>rosids</taxon>
        <taxon>malvids</taxon>
        <taxon>Malvales</taxon>
        <taxon>Dipterocarpaceae</taxon>
        <taxon>Rubroshorea</taxon>
    </lineage>
</organism>
<evidence type="ECO:0000313" key="1">
    <source>
        <dbReference type="EMBL" id="GKV03844.1"/>
    </source>
</evidence>
<sequence>MKNLGDQICYFTIEEIVKGSQKPDTGVVSTHNWGVDTMR</sequence>
<protein>
    <submittedName>
        <fullName evidence="1">Uncharacterized protein</fullName>
    </submittedName>
</protein>
<dbReference type="AlphaFoldDB" id="A0AAV5IVD4"/>